<organism evidence="2 3">
    <name type="scientific">Flavobacterium segetis</name>
    <dbReference type="NCBI Taxonomy" id="271157"/>
    <lineage>
        <taxon>Bacteria</taxon>
        <taxon>Pseudomonadati</taxon>
        <taxon>Bacteroidota</taxon>
        <taxon>Flavobacteriia</taxon>
        <taxon>Flavobacteriales</taxon>
        <taxon>Flavobacteriaceae</taxon>
        <taxon>Flavobacterium</taxon>
    </lineage>
</organism>
<dbReference type="AlphaFoldDB" id="A0A1M5FUY2"/>
<evidence type="ECO:0000259" key="1">
    <source>
        <dbReference type="Pfam" id="PF14129"/>
    </source>
</evidence>
<dbReference type="OrthoDB" id="1525222at2"/>
<keyword evidence="3" id="KW-1185">Reference proteome</keyword>
<protein>
    <recommendedName>
        <fullName evidence="1">DUF4296 domain-containing protein</fullName>
    </recommendedName>
</protein>
<dbReference type="RefSeq" id="WP_072989697.1">
    <property type="nucleotide sequence ID" value="NZ_FQWE01000003.1"/>
</dbReference>
<proteinExistence type="predicted"/>
<accession>A0A1M5FUY2</accession>
<dbReference type="STRING" id="271157.SAMN05444396_10366"/>
<reference evidence="3" key="1">
    <citation type="submission" date="2016-11" db="EMBL/GenBank/DDBJ databases">
        <authorList>
            <person name="Varghese N."/>
            <person name="Submissions S."/>
        </authorList>
    </citation>
    <scope>NUCLEOTIDE SEQUENCE [LARGE SCALE GENOMIC DNA]</scope>
    <source>
        <strain evidence="3">DSM 19741</strain>
    </source>
</reference>
<dbReference type="PROSITE" id="PS51257">
    <property type="entry name" value="PROKAR_LIPOPROTEIN"/>
    <property type="match status" value="1"/>
</dbReference>
<sequence>MNKVILFIAILVFFSSCKDDKKPARLIEKDVMINIMYDLSILQAIKYQSPASIDSFKINARDYVYKKYKVDSLQFAKSNVYYSTDSEEYKKMFTQVTKRISTQKATSDSLIKVESKKSLNIKKTKNKRLLLTEEDTILKRKKKFINKEAVSKTSLRKEPLQ</sequence>
<dbReference type="InterPro" id="IPR025381">
    <property type="entry name" value="DUF4296"/>
</dbReference>
<feature type="domain" description="DUF4296" evidence="1">
    <location>
        <begin position="23"/>
        <end position="104"/>
    </location>
</feature>
<gene>
    <name evidence="2" type="ORF">SAMN05444396_10366</name>
</gene>
<name>A0A1M5FUY2_9FLAO</name>
<evidence type="ECO:0000313" key="2">
    <source>
        <dbReference type="EMBL" id="SHF95345.1"/>
    </source>
</evidence>
<dbReference type="EMBL" id="FQWE01000003">
    <property type="protein sequence ID" value="SHF95345.1"/>
    <property type="molecule type" value="Genomic_DNA"/>
</dbReference>
<evidence type="ECO:0000313" key="3">
    <source>
        <dbReference type="Proteomes" id="UP000184036"/>
    </source>
</evidence>
<dbReference type="Pfam" id="PF14129">
    <property type="entry name" value="DUF4296"/>
    <property type="match status" value="1"/>
</dbReference>
<dbReference type="Proteomes" id="UP000184036">
    <property type="component" value="Unassembled WGS sequence"/>
</dbReference>